<dbReference type="Pfam" id="PF04586">
    <property type="entry name" value="Peptidase_S78"/>
    <property type="match status" value="1"/>
</dbReference>
<accession>A0A7W9HM56</accession>
<evidence type="ECO:0000256" key="1">
    <source>
        <dbReference type="ARBA" id="ARBA00022612"/>
    </source>
</evidence>
<protein>
    <submittedName>
        <fullName evidence="5">HK97 family phage prohead protease</fullName>
    </submittedName>
</protein>
<evidence type="ECO:0000256" key="2">
    <source>
        <dbReference type="ARBA" id="ARBA00022670"/>
    </source>
</evidence>
<evidence type="ECO:0000256" key="3">
    <source>
        <dbReference type="ARBA" id="ARBA00022801"/>
    </source>
</evidence>
<evidence type="ECO:0000259" key="4">
    <source>
        <dbReference type="Pfam" id="PF04586"/>
    </source>
</evidence>
<gene>
    <name evidence="5" type="ORF">F4560_004429</name>
</gene>
<sequence length="222" mass="24617">MHNKEIRYTIDSQFETRAEGKGFRIGGYASVFDKRSQNLGGFVEIVQGGAFSKTINESDVRALWNHNADHVLGRNKAGTLRMSEDSTGLFYEVDLPDTQTGRDIYESIQRGDVTQSSFGFSTIEDGWGLTEDDFPVRTLKEVVLYDVSPVTYPAYLDASIGVRAIERLAEMRNIDLADAQNDLVSAVRGNNTAPVKTTYAVGSYFDPSEILVIRGRMKGLKA</sequence>
<reference evidence="5 6" key="1">
    <citation type="submission" date="2020-08" db="EMBL/GenBank/DDBJ databases">
        <title>Sequencing the genomes of 1000 actinobacteria strains.</title>
        <authorList>
            <person name="Klenk H.-P."/>
        </authorList>
    </citation>
    <scope>NUCLEOTIDE SEQUENCE [LARGE SCALE GENOMIC DNA]</scope>
    <source>
        <strain evidence="5 6">DSM 45486</strain>
    </source>
</reference>
<dbReference type="InterPro" id="IPR006433">
    <property type="entry name" value="Prohead_protease"/>
</dbReference>
<keyword evidence="3" id="KW-0378">Hydrolase</keyword>
<evidence type="ECO:0000313" key="5">
    <source>
        <dbReference type="EMBL" id="MBB5804661.1"/>
    </source>
</evidence>
<organism evidence="5 6">
    <name type="scientific">Saccharothrix ecbatanensis</name>
    <dbReference type="NCBI Taxonomy" id="1105145"/>
    <lineage>
        <taxon>Bacteria</taxon>
        <taxon>Bacillati</taxon>
        <taxon>Actinomycetota</taxon>
        <taxon>Actinomycetes</taxon>
        <taxon>Pseudonocardiales</taxon>
        <taxon>Pseudonocardiaceae</taxon>
        <taxon>Saccharothrix</taxon>
    </lineage>
</organism>
<dbReference type="InterPro" id="IPR054613">
    <property type="entry name" value="Peptidase_S78_dom"/>
</dbReference>
<feature type="domain" description="Prohead serine protease" evidence="4">
    <location>
        <begin position="13"/>
        <end position="164"/>
    </location>
</feature>
<comment type="caution">
    <text evidence="5">The sequence shown here is derived from an EMBL/GenBank/DDBJ whole genome shotgun (WGS) entry which is preliminary data.</text>
</comment>
<evidence type="ECO:0000313" key="6">
    <source>
        <dbReference type="Proteomes" id="UP000552097"/>
    </source>
</evidence>
<dbReference type="Proteomes" id="UP000552097">
    <property type="component" value="Unassembled WGS sequence"/>
</dbReference>
<dbReference type="AlphaFoldDB" id="A0A7W9HM56"/>
<dbReference type="GO" id="GO:0006508">
    <property type="term" value="P:proteolysis"/>
    <property type="evidence" value="ECO:0007669"/>
    <property type="project" value="UniProtKB-KW"/>
</dbReference>
<name>A0A7W9HM56_9PSEU</name>
<keyword evidence="2 5" id="KW-0645">Protease</keyword>
<dbReference type="RefSeq" id="WP_184922656.1">
    <property type="nucleotide sequence ID" value="NZ_JACHMO010000001.1"/>
</dbReference>
<keyword evidence="6" id="KW-1185">Reference proteome</keyword>
<proteinExistence type="predicted"/>
<dbReference type="GO" id="GO:0008233">
    <property type="term" value="F:peptidase activity"/>
    <property type="evidence" value="ECO:0007669"/>
    <property type="project" value="UniProtKB-KW"/>
</dbReference>
<dbReference type="EMBL" id="JACHMO010000001">
    <property type="protein sequence ID" value="MBB5804661.1"/>
    <property type="molecule type" value="Genomic_DNA"/>
</dbReference>
<keyword evidence="1" id="KW-1188">Viral release from host cell</keyword>
<dbReference type="NCBIfam" id="TIGR01543">
    <property type="entry name" value="proheadase_HK97"/>
    <property type="match status" value="1"/>
</dbReference>